<feature type="compositionally biased region" description="Basic and acidic residues" evidence="1">
    <location>
        <begin position="21"/>
        <end position="31"/>
    </location>
</feature>
<keyword evidence="2" id="KW-1133">Transmembrane helix</keyword>
<gene>
    <name evidence="3" type="ORF">OMAR00294_LOCUS1131</name>
</gene>
<feature type="transmembrane region" description="Helical" evidence="2">
    <location>
        <begin position="317"/>
        <end position="336"/>
    </location>
</feature>
<keyword evidence="2" id="KW-0472">Membrane</keyword>
<reference evidence="3" key="1">
    <citation type="submission" date="2021-01" db="EMBL/GenBank/DDBJ databases">
        <authorList>
            <person name="Corre E."/>
            <person name="Pelletier E."/>
            <person name="Niang G."/>
            <person name="Scheremetjew M."/>
            <person name="Finn R."/>
            <person name="Kale V."/>
            <person name="Holt S."/>
            <person name="Cochrane G."/>
            <person name="Meng A."/>
            <person name="Brown T."/>
            <person name="Cohen L."/>
        </authorList>
    </citation>
    <scope>NUCLEOTIDE SEQUENCE</scope>
    <source>
        <strain evidence="3">LB1974</strain>
    </source>
</reference>
<feature type="compositionally biased region" description="Polar residues" evidence="1">
    <location>
        <begin position="32"/>
        <end position="51"/>
    </location>
</feature>
<feature type="transmembrane region" description="Helical" evidence="2">
    <location>
        <begin position="516"/>
        <end position="539"/>
    </location>
</feature>
<name>A0A7S4GMJ1_OXYMA</name>
<sequence>MRLSSVFVVASAAASSGEASGGERVELEKSNRTAAHSNSDGDQVLRSSNNDQPEDPGTASAAATHHPEERGRFRKGAQPGSGGTPASPAEGSGEGAAARDDAERSTLVRPEGAGDARGAGERAGNMSTNATDDTERSAAGPDAAHENRSAWMDDFDPHEDCSWGTWLSPFVDCPRLPAQRCSFSFRVWNTRLCEDPTTLYSLMPWPSLFYEEITDITDFGRSTVPRPANFLPSRVGLLSEEELSVRDRYWASLLIACVFWYTWIAVFLESTLPRLLEGCRRRGVVWGGENAQRCSEGDREYQNLTPMPPTALKKAEWSVYTYLVAWSNYVFCSWLATASLGLGMLSDTSLLRWEMWFVWVTVMGVRWSLQAIFARVRGQKPMPLLSVLQTTVWSILPQGEFFCVLRDVMLGFLSYRWEGCAFGRLLAIWPYLKFVAWKFAPLWWFKIKMQYCGLLLLADEPTKEHNESLTQRAWNYVQTEMEVLRRSRTLVTVRDLYPCAVCVYHVVREHPENPQLAGLFTIWALAVPAFLNILVAWFYPGAPETLLLHWIKEYETDVENYRYHRLDFLEELIGQEGLQRANVNQSKLTRSYVSKPHRLLARFKTLEYVDLSRKDLCLDEGRLIIQLLFGQNALHLERNELATDCSHFDLPLEEPQDLVTERLNLAENKQLGKQFAEMVITALLLRQGRDGLSEETYESITKSLLVPKNDKHLTAPPFVLKRIDLDGTSVPKKYSDMIAAMLERDSSNKFEFGQAEETQRIKLPRMFGGQRPARAFRSRDTYDSQVQQGLRASSRPTQGWQESHALQHAGSEDDW</sequence>
<feature type="region of interest" description="Disordered" evidence="1">
    <location>
        <begin position="770"/>
        <end position="815"/>
    </location>
</feature>
<keyword evidence="2" id="KW-0812">Transmembrane</keyword>
<dbReference type="AlphaFoldDB" id="A0A7S4GMJ1"/>
<accession>A0A7S4GMJ1</accession>
<organism evidence="3">
    <name type="scientific">Oxyrrhis marina</name>
    <name type="common">Dinoflagellate</name>
    <dbReference type="NCBI Taxonomy" id="2969"/>
    <lineage>
        <taxon>Eukaryota</taxon>
        <taxon>Sar</taxon>
        <taxon>Alveolata</taxon>
        <taxon>Dinophyceae</taxon>
        <taxon>Oxyrrhinales</taxon>
        <taxon>Oxyrrhinaceae</taxon>
        <taxon>Oxyrrhis</taxon>
    </lineage>
</organism>
<protein>
    <submittedName>
        <fullName evidence="3">Uncharacterized protein</fullName>
    </submittedName>
</protein>
<evidence type="ECO:0000256" key="1">
    <source>
        <dbReference type="SAM" id="MobiDB-lite"/>
    </source>
</evidence>
<feature type="transmembrane region" description="Helical" evidence="2">
    <location>
        <begin position="356"/>
        <end position="376"/>
    </location>
</feature>
<proteinExistence type="predicted"/>
<feature type="compositionally biased region" description="Basic and acidic residues" evidence="1">
    <location>
        <begin position="97"/>
        <end position="120"/>
    </location>
</feature>
<feature type="transmembrane region" description="Helical" evidence="2">
    <location>
        <begin position="249"/>
        <end position="272"/>
    </location>
</feature>
<feature type="compositionally biased region" description="Low complexity" evidence="1">
    <location>
        <begin position="1"/>
        <end position="18"/>
    </location>
</feature>
<feature type="compositionally biased region" description="Polar residues" evidence="1">
    <location>
        <begin position="783"/>
        <end position="801"/>
    </location>
</feature>
<evidence type="ECO:0000256" key="2">
    <source>
        <dbReference type="SAM" id="Phobius"/>
    </source>
</evidence>
<dbReference type="EMBL" id="HBJB01001287">
    <property type="protein sequence ID" value="CAE0841444.1"/>
    <property type="molecule type" value="Transcribed_RNA"/>
</dbReference>
<evidence type="ECO:0000313" key="3">
    <source>
        <dbReference type="EMBL" id="CAE0841444.1"/>
    </source>
</evidence>
<feature type="region of interest" description="Disordered" evidence="1">
    <location>
        <begin position="1"/>
        <end position="144"/>
    </location>
</feature>